<evidence type="ECO:0000256" key="4">
    <source>
        <dbReference type="ARBA" id="ARBA00022679"/>
    </source>
</evidence>
<feature type="transmembrane region" description="Helical" evidence="10">
    <location>
        <begin position="138"/>
        <end position="156"/>
    </location>
</feature>
<dbReference type="CDD" id="cd16917">
    <property type="entry name" value="HATPase_UhpB-NarQ-NarX-like"/>
    <property type="match status" value="1"/>
</dbReference>
<feature type="transmembrane region" description="Helical" evidence="10">
    <location>
        <begin position="460"/>
        <end position="482"/>
    </location>
</feature>
<feature type="transmembrane region" description="Helical" evidence="10">
    <location>
        <begin position="168"/>
        <end position="190"/>
    </location>
</feature>
<keyword evidence="4" id="KW-0808">Transferase</keyword>
<dbReference type="Pfam" id="PF07730">
    <property type="entry name" value="HisKA_3"/>
    <property type="match status" value="1"/>
</dbReference>
<keyword evidence="10" id="KW-1133">Transmembrane helix</keyword>
<dbReference type="Gene3D" id="3.30.565.10">
    <property type="entry name" value="Histidine kinase-like ATPase, C-terminal domain"/>
    <property type="match status" value="1"/>
</dbReference>
<evidence type="ECO:0000256" key="6">
    <source>
        <dbReference type="ARBA" id="ARBA00022777"/>
    </source>
</evidence>
<dbReference type="InterPro" id="IPR011712">
    <property type="entry name" value="Sig_transdc_His_kin_sub3_dim/P"/>
</dbReference>
<evidence type="ECO:0000256" key="7">
    <source>
        <dbReference type="ARBA" id="ARBA00022840"/>
    </source>
</evidence>
<evidence type="ECO:0000259" key="11">
    <source>
        <dbReference type="Pfam" id="PF07730"/>
    </source>
</evidence>
<keyword evidence="6 12" id="KW-0418">Kinase</keyword>
<keyword evidence="8" id="KW-0902">Two-component regulatory system</keyword>
<feature type="transmembrane region" description="Helical" evidence="10">
    <location>
        <begin position="90"/>
        <end position="107"/>
    </location>
</feature>
<proteinExistence type="predicted"/>
<keyword evidence="10" id="KW-0472">Membrane</keyword>
<keyword evidence="7" id="KW-0067">ATP-binding</keyword>
<reference evidence="12 13" key="1">
    <citation type="submission" date="2020-01" db="EMBL/GenBank/DDBJ databases">
        <title>Kibdelosporangium persica a novel Actinomycetes from a hot desert in Iran.</title>
        <authorList>
            <person name="Safaei N."/>
            <person name="Zaburannyi N."/>
            <person name="Mueller R."/>
            <person name="Wink J."/>
        </authorList>
    </citation>
    <scope>NUCLEOTIDE SEQUENCE [LARGE SCALE GENOMIC DNA]</scope>
    <source>
        <strain evidence="12 13">4NS15</strain>
    </source>
</reference>
<dbReference type="SUPFAM" id="SSF55874">
    <property type="entry name" value="ATPase domain of HSP90 chaperone/DNA topoisomerase II/histidine kinase"/>
    <property type="match status" value="1"/>
</dbReference>
<dbReference type="PANTHER" id="PTHR24421">
    <property type="entry name" value="NITRATE/NITRITE SENSOR PROTEIN NARX-RELATED"/>
    <property type="match status" value="1"/>
</dbReference>
<evidence type="ECO:0000313" key="12">
    <source>
        <dbReference type="EMBL" id="NRN64625.1"/>
    </source>
</evidence>
<evidence type="ECO:0000313" key="13">
    <source>
        <dbReference type="Proteomes" id="UP000763557"/>
    </source>
</evidence>
<evidence type="ECO:0000256" key="2">
    <source>
        <dbReference type="ARBA" id="ARBA00012438"/>
    </source>
</evidence>
<dbReference type="PANTHER" id="PTHR24421:SF10">
    <property type="entry name" value="NITRATE_NITRITE SENSOR PROTEIN NARQ"/>
    <property type="match status" value="1"/>
</dbReference>
<evidence type="ECO:0000256" key="3">
    <source>
        <dbReference type="ARBA" id="ARBA00022553"/>
    </source>
</evidence>
<feature type="transmembrane region" description="Helical" evidence="10">
    <location>
        <begin position="42"/>
        <end position="59"/>
    </location>
</feature>
<evidence type="ECO:0000256" key="8">
    <source>
        <dbReference type="ARBA" id="ARBA00023012"/>
    </source>
</evidence>
<keyword evidence="13" id="KW-1185">Reference proteome</keyword>
<dbReference type="EC" id="2.7.13.3" evidence="2"/>
<dbReference type="EMBL" id="JAAATY010000004">
    <property type="protein sequence ID" value="NRN64625.1"/>
    <property type="molecule type" value="Genomic_DNA"/>
</dbReference>
<dbReference type="GO" id="GO:0016301">
    <property type="term" value="F:kinase activity"/>
    <property type="evidence" value="ECO:0007669"/>
    <property type="project" value="UniProtKB-KW"/>
</dbReference>
<accession>A0ABX2F0V9</accession>
<dbReference type="InterPro" id="IPR050482">
    <property type="entry name" value="Sensor_HK_TwoCompSys"/>
</dbReference>
<gene>
    <name evidence="12" type="ORF">GC106_18310</name>
</gene>
<dbReference type="Gene3D" id="1.20.5.1930">
    <property type="match status" value="1"/>
</dbReference>
<evidence type="ECO:0000256" key="10">
    <source>
        <dbReference type="SAM" id="Phobius"/>
    </source>
</evidence>
<feature type="region of interest" description="Disordered" evidence="9">
    <location>
        <begin position="428"/>
        <end position="451"/>
    </location>
</feature>
<comment type="catalytic activity">
    <reaction evidence="1">
        <text>ATP + protein L-histidine = ADP + protein N-phospho-L-histidine.</text>
        <dbReference type="EC" id="2.7.13.3"/>
    </reaction>
</comment>
<keyword evidence="3" id="KW-0597">Phosphoprotein</keyword>
<organism evidence="12 13">
    <name type="scientific">Kibdelosporangium persicum</name>
    <dbReference type="NCBI Taxonomy" id="2698649"/>
    <lineage>
        <taxon>Bacteria</taxon>
        <taxon>Bacillati</taxon>
        <taxon>Actinomycetota</taxon>
        <taxon>Actinomycetes</taxon>
        <taxon>Pseudonocardiales</taxon>
        <taxon>Pseudonocardiaceae</taxon>
        <taxon>Kibdelosporangium</taxon>
    </lineage>
</organism>
<keyword evidence="5" id="KW-0547">Nucleotide-binding</keyword>
<evidence type="ECO:0000256" key="5">
    <source>
        <dbReference type="ARBA" id="ARBA00022741"/>
    </source>
</evidence>
<feature type="transmembrane region" description="Helical" evidence="10">
    <location>
        <begin position="113"/>
        <end position="129"/>
    </location>
</feature>
<protein>
    <recommendedName>
        <fullName evidence="2">histidine kinase</fullName>
        <ecNumber evidence="2">2.7.13.3</ecNumber>
    </recommendedName>
</protein>
<feature type="transmembrane region" description="Helical" evidence="10">
    <location>
        <begin position="65"/>
        <end position="83"/>
    </location>
</feature>
<name>A0ABX2F0V9_9PSEU</name>
<dbReference type="Proteomes" id="UP000763557">
    <property type="component" value="Unassembled WGS sequence"/>
</dbReference>
<evidence type="ECO:0000256" key="1">
    <source>
        <dbReference type="ARBA" id="ARBA00000085"/>
    </source>
</evidence>
<sequence>MTSLLRMSQRVSMERCWTWLRGGTLRMIDRLQSSWRGRWQEAVLWVALGVALVLEVVTVDDGVVRWLELVGGGLVLGAAVVFFDRFPVGTLCLLVAVAAVPALVLAPTVTNPAWWWPFLAASVFGFRAGRRLDDTRPVLSSLAAVGLAGLPVSVLVDSSARGGFGLLFGLYDWFVLVLILLVVVVLPWLVGRYRRQRAELAAAGWERAALLERQQRLEVDQARLRERARIARDMHDSLGHEWGLLALRAAALEVSADLPERQRVAAGELRAGVAEATERLREIIGMLRPDGEPAPDERVDIAGLVARATGAGMDVVWEPSEPPVGLPVAVERVVHRVVQEGLTNAARHAPGAAVTVRLEHGTGSTMVTVANGLATEQPGDAASDAVGGGYGLVGLAERVRLLGGTLEAGPRDGKFALVVTLPHDAPPADLPVDLNGSGDSESDRARARTRGKARRRLTSAIRVPALAGIVVAVLAMALYALVGANNSLDPAVFERIPVGAARAEVEAQVPQFQILGDPERMLPAPPEDAECRHYWSSEQSDEQLFFRLCFVADRLVVKEVVPRRAISTGSE</sequence>
<keyword evidence="10" id="KW-0812">Transmembrane</keyword>
<evidence type="ECO:0000256" key="9">
    <source>
        <dbReference type="SAM" id="MobiDB-lite"/>
    </source>
</evidence>
<comment type="caution">
    <text evidence="12">The sequence shown here is derived from an EMBL/GenBank/DDBJ whole genome shotgun (WGS) entry which is preliminary data.</text>
</comment>
<dbReference type="InterPro" id="IPR036890">
    <property type="entry name" value="HATPase_C_sf"/>
</dbReference>
<feature type="domain" description="Signal transduction histidine kinase subgroup 3 dimerisation and phosphoacceptor" evidence="11">
    <location>
        <begin position="226"/>
        <end position="291"/>
    </location>
</feature>